<evidence type="ECO:0000256" key="4">
    <source>
        <dbReference type="PROSITE-ProRule" id="PRU00335"/>
    </source>
</evidence>
<evidence type="ECO:0000256" key="1">
    <source>
        <dbReference type="ARBA" id="ARBA00023015"/>
    </source>
</evidence>
<dbReference type="PROSITE" id="PS50977">
    <property type="entry name" value="HTH_TETR_2"/>
    <property type="match status" value="1"/>
</dbReference>
<dbReference type="AlphaFoldDB" id="A0A090QNK8"/>
<keyword evidence="2 4" id="KW-0238">DNA-binding</keyword>
<keyword evidence="1" id="KW-0805">Transcription regulation</keyword>
<evidence type="ECO:0000256" key="3">
    <source>
        <dbReference type="ARBA" id="ARBA00023163"/>
    </source>
</evidence>
<evidence type="ECO:0000259" key="5">
    <source>
        <dbReference type="PROSITE" id="PS50977"/>
    </source>
</evidence>
<name>A0A090QNK8_9GAMM</name>
<evidence type="ECO:0000256" key="2">
    <source>
        <dbReference type="ARBA" id="ARBA00023125"/>
    </source>
</evidence>
<feature type="DNA-binding region" description="H-T-H motif" evidence="4">
    <location>
        <begin position="29"/>
        <end position="48"/>
    </location>
</feature>
<organism evidence="6 7">
    <name type="scientific">Photobacterium aphoticum</name>
    <dbReference type="NCBI Taxonomy" id="754436"/>
    <lineage>
        <taxon>Bacteria</taxon>
        <taxon>Pseudomonadati</taxon>
        <taxon>Pseudomonadota</taxon>
        <taxon>Gammaproteobacteria</taxon>
        <taxon>Vibrionales</taxon>
        <taxon>Vibrionaceae</taxon>
        <taxon>Photobacterium</taxon>
    </lineage>
</organism>
<dbReference type="Gene3D" id="1.10.10.60">
    <property type="entry name" value="Homeodomain-like"/>
    <property type="match status" value="1"/>
</dbReference>
<dbReference type="Pfam" id="PF00440">
    <property type="entry name" value="TetR_N"/>
    <property type="match status" value="1"/>
</dbReference>
<dbReference type="Proteomes" id="UP000029227">
    <property type="component" value="Unassembled WGS sequence"/>
</dbReference>
<dbReference type="eggNOG" id="COG1309">
    <property type="taxonomic scope" value="Bacteria"/>
</dbReference>
<comment type="caution">
    <text evidence="6">The sequence shown here is derived from an EMBL/GenBank/DDBJ whole genome shotgun (WGS) entry which is preliminary data.</text>
</comment>
<dbReference type="GO" id="GO:0003700">
    <property type="term" value="F:DNA-binding transcription factor activity"/>
    <property type="evidence" value="ECO:0007669"/>
    <property type="project" value="TreeGrafter"/>
</dbReference>
<dbReference type="EMBL" id="BBMN01000002">
    <property type="protein sequence ID" value="GAL03409.1"/>
    <property type="molecule type" value="Genomic_DNA"/>
</dbReference>
<dbReference type="InterPro" id="IPR009057">
    <property type="entry name" value="Homeodomain-like_sf"/>
</dbReference>
<dbReference type="STRING" id="754436.JCM19237_6303"/>
<dbReference type="SUPFAM" id="SSF46689">
    <property type="entry name" value="Homeodomain-like"/>
    <property type="match status" value="1"/>
</dbReference>
<reference evidence="6 7" key="1">
    <citation type="journal article" date="2014" name="Genome Announc.">
        <title>Draft Genome Sequences of Two Vibrionaceae Species, Vibrio ponticus C121 and Photobacterium aphoticum C119, Isolated as Coral Reef Microbiota.</title>
        <authorList>
            <person name="Al-saari N."/>
            <person name="Meirelles P.M."/>
            <person name="Mino S."/>
            <person name="Suda W."/>
            <person name="Oshima K."/>
            <person name="Hattori M."/>
            <person name="Ohkuma M."/>
            <person name="Thompson F.L."/>
            <person name="Gomez-Gil B."/>
            <person name="Sawabe T."/>
            <person name="Sawabe T."/>
        </authorList>
    </citation>
    <scope>NUCLEOTIDE SEQUENCE [LARGE SCALE GENOMIC DNA]</scope>
    <source>
        <strain evidence="6 7">JCM 19237</strain>
    </source>
</reference>
<dbReference type="PANTHER" id="PTHR30055:SF146">
    <property type="entry name" value="HTH-TYPE TRANSCRIPTIONAL DUAL REGULATOR CECR"/>
    <property type="match status" value="1"/>
</dbReference>
<dbReference type="Gene3D" id="1.10.357.10">
    <property type="entry name" value="Tetracycline Repressor, domain 2"/>
    <property type="match status" value="1"/>
</dbReference>
<keyword evidence="3" id="KW-0804">Transcription</keyword>
<gene>
    <name evidence="6" type="ORF">JCM19237_6303</name>
</gene>
<accession>A0A090QNK8</accession>
<dbReference type="InterPro" id="IPR001647">
    <property type="entry name" value="HTH_TetR"/>
</dbReference>
<feature type="domain" description="HTH tetR-type" evidence="5">
    <location>
        <begin position="7"/>
        <end position="66"/>
    </location>
</feature>
<proteinExistence type="predicted"/>
<sequence>MLTPRSAQKREQILQAATALFVEQGYGISMEAIAAKAQVSKQTVYAHFKTKDELFDTCIRACCSDNQLDISLMDDPRSPEQVLCDFAWRFQTMLLTDEAKNTYKTAVSQSESHPELAAVYLHAGPEYTTQMVAMYLTHLVEKGVLVSHLNCQHAALQLLMMFHGRSVYWAYLGQEGQETDAERKAYLASCVEMFLHGYKSENRKINNCYLLKTTV</sequence>
<dbReference type="InterPro" id="IPR039536">
    <property type="entry name" value="TetR_C_Proteobacteria"/>
</dbReference>
<dbReference type="PRINTS" id="PR00455">
    <property type="entry name" value="HTHTETR"/>
</dbReference>
<dbReference type="FunFam" id="1.10.10.60:FF:000141">
    <property type="entry name" value="TetR family transcriptional regulator"/>
    <property type="match status" value="1"/>
</dbReference>
<evidence type="ECO:0000313" key="7">
    <source>
        <dbReference type="Proteomes" id="UP000029227"/>
    </source>
</evidence>
<dbReference type="InterPro" id="IPR036271">
    <property type="entry name" value="Tet_transcr_reg_TetR-rel_C_sf"/>
</dbReference>
<dbReference type="PANTHER" id="PTHR30055">
    <property type="entry name" value="HTH-TYPE TRANSCRIPTIONAL REGULATOR RUTR"/>
    <property type="match status" value="1"/>
</dbReference>
<dbReference type="InterPro" id="IPR050109">
    <property type="entry name" value="HTH-type_TetR-like_transc_reg"/>
</dbReference>
<dbReference type="GO" id="GO:0000976">
    <property type="term" value="F:transcription cis-regulatory region binding"/>
    <property type="evidence" value="ECO:0007669"/>
    <property type="project" value="TreeGrafter"/>
</dbReference>
<dbReference type="SUPFAM" id="SSF48498">
    <property type="entry name" value="Tetracyclin repressor-like, C-terminal domain"/>
    <property type="match status" value="1"/>
</dbReference>
<protein>
    <submittedName>
        <fullName evidence="6">Transcriptional regulator TetR family</fullName>
    </submittedName>
</protein>
<dbReference type="Pfam" id="PF14246">
    <property type="entry name" value="TetR_C_7"/>
    <property type="match status" value="1"/>
</dbReference>
<evidence type="ECO:0000313" key="6">
    <source>
        <dbReference type="EMBL" id="GAL03409.1"/>
    </source>
</evidence>